<name>A0A378JTK6_9GAMM</name>
<dbReference type="Proteomes" id="UP000254040">
    <property type="component" value="Unassembled WGS sequence"/>
</dbReference>
<dbReference type="STRING" id="39962.Lmor_0934"/>
<dbReference type="AlphaFoldDB" id="A0A378JTK6"/>
<dbReference type="EMBL" id="LNYN01000014">
    <property type="protein sequence ID" value="KTD35487.1"/>
    <property type="molecule type" value="Genomic_DNA"/>
</dbReference>
<proteinExistence type="predicted"/>
<dbReference type="Proteomes" id="UP000054985">
    <property type="component" value="Unassembled WGS sequence"/>
</dbReference>
<evidence type="ECO:0000313" key="3">
    <source>
        <dbReference type="Proteomes" id="UP000054985"/>
    </source>
</evidence>
<reference evidence="2 4" key="2">
    <citation type="submission" date="2018-06" db="EMBL/GenBank/DDBJ databases">
        <authorList>
            <consortium name="Pathogen Informatics"/>
            <person name="Doyle S."/>
        </authorList>
    </citation>
    <scope>NUCLEOTIDE SEQUENCE [LARGE SCALE GENOMIC DNA]</scope>
    <source>
        <strain evidence="2 4">NCTC12239</strain>
    </source>
</reference>
<evidence type="ECO:0000313" key="2">
    <source>
        <dbReference type="EMBL" id="STX62075.1"/>
    </source>
</evidence>
<gene>
    <name evidence="2" type="primary">lvrB_3</name>
    <name evidence="1" type="synonym">lvrB_1</name>
    <name evidence="1" type="ORF">Lmor_0934</name>
    <name evidence="2" type="ORF">NCTC12239_00993</name>
</gene>
<reference evidence="1 3" key="1">
    <citation type="submission" date="2015-11" db="EMBL/GenBank/DDBJ databases">
        <title>Genomic analysis of 38 Legionella species identifies large and diverse effector repertoires.</title>
        <authorList>
            <person name="Burstein D."/>
            <person name="Amaro F."/>
            <person name="Zusman T."/>
            <person name="Lifshitz Z."/>
            <person name="Cohen O."/>
            <person name="Gilbert J.A."/>
            <person name="Pupko T."/>
            <person name="Shuman H.A."/>
            <person name="Segal G."/>
        </authorList>
    </citation>
    <scope>NUCLEOTIDE SEQUENCE [LARGE SCALE GENOMIC DNA]</scope>
    <source>
        <strain evidence="1 3">ATCC 43877</strain>
    </source>
</reference>
<evidence type="ECO:0000313" key="1">
    <source>
        <dbReference type="EMBL" id="KTD35487.1"/>
    </source>
</evidence>
<keyword evidence="3" id="KW-1185">Reference proteome</keyword>
<sequence>MSSSLPNLDYDKRIDTLFSRLGGIYGHIWASAYQNERALAFAKKEWSETLQCFDNQVLKEALLKIRVHKPYPPTLPQFFESCKAIKNRKTPCGLKDEPSKPRNMEVAEINLKAMLTILKK</sequence>
<evidence type="ECO:0000313" key="4">
    <source>
        <dbReference type="Proteomes" id="UP000254040"/>
    </source>
</evidence>
<organism evidence="2 4">
    <name type="scientific">Legionella moravica</name>
    <dbReference type="NCBI Taxonomy" id="39962"/>
    <lineage>
        <taxon>Bacteria</taxon>
        <taxon>Pseudomonadati</taxon>
        <taxon>Pseudomonadota</taxon>
        <taxon>Gammaproteobacteria</taxon>
        <taxon>Legionellales</taxon>
        <taxon>Legionellaceae</taxon>
        <taxon>Legionella</taxon>
    </lineage>
</organism>
<dbReference type="EMBL" id="UGOG01000001">
    <property type="protein sequence ID" value="STX62075.1"/>
    <property type="molecule type" value="Genomic_DNA"/>
</dbReference>
<accession>A0A378JTK6</accession>
<protein>
    <submittedName>
        <fullName evidence="2">Legionella vir region protein</fullName>
    </submittedName>
</protein>
<dbReference type="RefSeq" id="WP_028383960.1">
    <property type="nucleotide sequence ID" value="NZ_CAAAJG010000005.1"/>
</dbReference>